<accession>A0A0A1HAP0</accession>
<reference evidence="3" key="1">
    <citation type="journal article" date="2014" name="Plant J.">
        <title>Purification, molecular cloning and functional characterization of flavonoid C-glucosyltransferases from Fagopyrum esculentum M. (buckwheat) cotyledon.</title>
        <authorList>
            <person name="Nagatomo Y."/>
            <person name="Usui S."/>
            <person name="Ito T."/>
            <person name="Kato A."/>
            <person name="Shimosaka M."/>
            <person name="Taguchi G."/>
        </authorList>
    </citation>
    <scope>NUCLEOTIDE SEQUENCE</scope>
</reference>
<dbReference type="PANTHER" id="PTHR48047">
    <property type="entry name" value="GLYCOSYLTRANSFERASE"/>
    <property type="match status" value="1"/>
</dbReference>
<dbReference type="GO" id="GO:0035251">
    <property type="term" value="F:UDP-glucosyltransferase activity"/>
    <property type="evidence" value="ECO:0007669"/>
    <property type="project" value="TreeGrafter"/>
</dbReference>
<dbReference type="AlphaFoldDB" id="A0A0A1HAP0"/>
<dbReference type="FunFam" id="3.40.50.2000:FF:000064">
    <property type="entry name" value="Glycosyltransferase"/>
    <property type="match status" value="1"/>
</dbReference>
<gene>
    <name evidence="3" type="primary">FeGT11</name>
</gene>
<dbReference type="SUPFAM" id="SSF53756">
    <property type="entry name" value="UDP-Glycosyltransferase/glycogen phosphorylase"/>
    <property type="match status" value="1"/>
</dbReference>
<evidence type="ECO:0000256" key="1">
    <source>
        <dbReference type="ARBA" id="ARBA00009995"/>
    </source>
</evidence>
<name>A0A0A1HAP0_FAGES</name>
<organism evidence="3">
    <name type="scientific">Fagopyrum esculentum</name>
    <name type="common">Common buckwheat</name>
    <name type="synonym">Polygonum fagopyrum</name>
    <dbReference type="NCBI Taxonomy" id="3617"/>
    <lineage>
        <taxon>Eukaryota</taxon>
        <taxon>Viridiplantae</taxon>
        <taxon>Streptophyta</taxon>
        <taxon>Embryophyta</taxon>
        <taxon>Tracheophyta</taxon>
        <taxon>Spermatophyta</taxon>
        <taxon>Magnoliopsida</taxon>
        <taxon>eudicotyledons</taxon>
        <taxon>Gunneridae</taxon>
        <taxon>Pentapetalae</taxon>
        <taxon>Caryophyllales</taxon>
        <taxon>Polygonaceae</taxon>
        <taxon>Polygonoideae</taxon>
        <taxon>Fagopyreae</taxon>
        <taxon>Fagopyrum</taxon>
    </lineage>
</organism>
<evidence type="ECO:0000313" key="3">
    <source>
        <dbReference type="EMBL" id="BAP90372.1"/>
    </source>
</evidence>
<dbReference type="Pfam" id="PF00201">
    <property type="entry name" value="UDPGT"/>
    <property type="match status" value="1"/>
</dbReference>
<dbReference type="InterPro" id="IPR002213">
    <property type="entry name" value="UDP_glucos_trans"/>
</dbReference>
<proteinExistence type="evidence at transcript level"/>
<sequence>MSTATHILVFPHPAQGHMLPLLDLTNQLAIRGLRITILVTPKNLPILTPILTAHPSIQTLVLSLPPHPKLPVGAENIRDIGNRGNFPLVSALSKLAGPISDWFNSHPSPPHAIISDFFLGWTHSLATQLGIPRIAFFSSGAFLCSIFSILFSDIARFKALHSVEFTDLPNSPAFKEEHLPSVFRFYNESDPDSRSFKEGLLANMSSWGCVFNSFRALEGQYLDHFRKLTVHRRVHGVGPLSLFRINSDQESSCEPVLTWLDDCPDGSVLYVSFGSQKWLSEPQLQALGLALEKSQTRFIWVVRGEPELDGLEERVAGRGLVVREWAPQVEILGHRAVGGFLSHCGWNSALESVVAGVMIVAWPMEADQYVNARILVEELGVGVHACEGPQTVPDPDELGRVIKDAMGLNAAQKLRAKELKEKAFEAVRDGGSSVTELDEFVNELVRVCPK</sequence>
<keyword evidence="2 3" id="KW-0808">Transferase</keyword>
<protein>
    <submittedName>
        <fullName evidence="3">UDP-glycose: glycosyltransferase UGT89D6</fullName>
    </submittedName>
</protein>
<dbReference type="Gene3D" id="3.40.50.2000">
    <property type="entry name" value="Glycogen Phosphorylase B"/>
    <property type="match status" value="2"/>
</dbReference>
<dbReference type="CDD" id="cd03784">
    <property type="entry name" value="GT1_Gtf-like"/>
    <property type="match status" value="1"/>
</dbReference>
<evidence type="ECO:0000256" key="2">
    <source>
        <dbReference type="ARBA" id="ARBA00022679"/>
    </source>
</evidence>
<dbReference type="EMBL" id="AB909387">
    <property type="protein sequence ID" value="BAP90372.1"/>
    <property type="molecule type" value="mRNA"/>
</dbReference>
<comment type="similarity">
    <text evidence="1">Belongs to the UDP-glycosyltransferase family.</text>
</comment>
<dbReference type="PANTHER" id="PTHR48047:SF28">
    <property type="entry name" value="F11M15.8 PROTEIN"/>
    <property type="match status" value="1"/>
</dbReference>